<evidence type="ECO:0000313" key="2">
    <source>
        <dbReference type="EMBL" id="CAL4998765.1"/>
    </source>
</evidence>
<keyword evidence="3" id="KW-1185">Reference proteome</keyword>
<dbReference type="AlphaFoldDB" id="A0ABC9BCP8"/>
<feature type="transmembrane region" description="Helical" evidence="1">
    <location>
        <begin position="31"/>
        <end position="52"/>
    </location>
</feature>
<protein>
    <submittedName>
        <fullName evidence="2">Uncharacterized protein</fullName>
    </submittedName>
</protein>
<evidence type="ECO:0000313" key="3">
    <source>
        <dbReference type="Proteomes" id="UP001497457"/>
    </source>
</evidence>
<proteinExistence type="predicted"/>
<reference evidence="2 3" key="2">
    <citation type="submission" date="2024-10" db="EMBL/GenBank/DDBJ databases">
        <authorList>
            <person name="Ryan C."/>
        </authorList>
    </citation>
    <scope>NUCLEOTIDE SEQUENCE [LARGE SCALE GENOMIC DNA]</scope>
</reference>
<feature type="transmembrane region" description="Helical" evidence="1">
    <location>
        <begin position="165"/>
        <end position="194"/>
    </location>
</feature>
<accession>A0ABC9BCP8</accession>
<feature type="transmembrane region" description="Helical" evidence="1">
    <location>
        <begin position="127"/>
        <end position="153"/>
    </location>
</feature>
<sequence length="204" mass="20749">MADAAAVAIPAPPPPPGWPSIAAALVPSRGAFAAAAVAGIIFLVLAMGWVLFASLGAGRVGRAACAAKTCPAVAAADGVSTFAMVSLGALGAAALVAAVCCIFISGKAEEEEENAPNDFIPPADEPVLCVLLLGMLALVAFVFVTVIGFVLKALSPFKRSQTERFGAFVIDVAVLCIAVLNCVLVLPAMALFAWKRMLVIGQRI</sequence>
<keyword evidence="1" id="KW-0812">Transmembrane</keyword>
<evidence type="ECO:0000256" key="1">
    <source>
        <dbReference type="SAM" id="Phobius"/>
    </source>
</evidence>
<dbReference type="Proteomes" id="UP001497457">
    <property type="component" value="Chromosome 25rd"/>
</dbReference>
<keyword evidence="1" id="KW-1133">Transmembrane helix</keyword>
<dbReference type="EMBL" id="OZ075135">
    <property type="protein sequence ID" value="CAL4998765.1"/>
    <property type="molecule type" value="Genomic_DNA"/>
</dbReference>
<name>A0ABC9BCP8_9POAL</name>
<gene>
    <name evidence="2" type="ORF">URODEC1_LOCUS63980</name>
</gene>
<keyword evidence="1" id="KW-0472">Membrane</keyword>
<reference evidence="3" key="1">
    <citation type="submission" date="2024-06" db="EMBL/GenBank/DDBJ databases">
        <authorList>
            <person name="Ryan C."/>
        </authorList>
    </citation>
    <scope>NUCLEOTIDE SEQUENCE [LARGE SCALE GENOMIC DNA]</scope>
</reference>
<feature type="transmembrane region" description="Helical" evidence="1">
    <location>
        <begin position="82"/>
        <end position="106"/>
    </location>
</feature>
<organism evidence="2 3">
    <name type="scientific">Urochloa decumbens</name>
    <dbReference type="NCBI Taxonomy" id="240449"/>
    <lineage>
        <taxon>Eukaryota</taxon>
        <taxon>Viridiplantae</taxon>
        <taxon>Streptophyta</taxon>
        <taxon>Embryophyta</taxon>
        <taxon>Tracheophyta</taxon>
        <taxon>Spermatophyta</taxon>
        <taxon>Magnoliopsida</taxon>
        <taxon>Liliopsida</taxon>
        <taxon>Poales</taxon>
        <taxon>Poaceae</taxon>
        <taxon>PACMAD clade</taxon>
        <taxon>Panicoideae</taxon>
        <taxon>Panicodae</taxon>
        <taxon>Paniceae</taxon>
        <taxon>Melinidinae</taxon>
        <taxon>Urochloa</taxon>
    </lineage>
</organism>